<feature type="region of interest" description="Disordered" evidence="4">
    <location>
        <begin position="1"/>
        <end position="35"/>
    </location>
</feature>
<dbReference type="Gene3D" id="1.10.720.30">
    <property type="entry name" value="SAP domain"/>
    <property type="match status" value="1"/>
</dbReference>
<evidence type="ECO:0000313" key="6">
    <source>
        <dbReference type="Proteomes" id="UP000467105"/>
    </source>
</evidence>
<evidence type="ECO:0000256" key="1">
    <source>
        <dbReference type="HAMAP-Rule" id="MF_01884"/>
    </source>
</evidence>
<protein>
    <recommendedName>
        <fullName evidence="1 2">Transcription termination factor Rho</fullName>
        <ecNumber evidence="1 2">3.6.4.-</ecNumber>
    </recommendedName>
    <alternativeName>
        <fullName evidence="1">ATP-dependent helicase Rho</fullName>
    </alternativeName>
</protein>
<dbReference type="CDD" id="cd01128">
    <property type="entry name" value="rho_factor_C"/>
    <property type="match status" value="1"/>
</dbReference>
<dbReference type="InterPro" id="IPR011112">
    <property type="entry name" value="Rho-like_N"/>
</dbReference>
<dbReference type="OrthoDB" id="9805197at2"/>
<dbReference type="FunFam" id="3.40.50.300:FF:000072">
    <property type="entry name" value="Transcription termination factor Rho"/>
    <property type="match status" value="1"/>
</dbReference>
<dbReference type="SUPFAM" id="SSF50249">
    <property type="entry name" value="Nucleic acid-binding proteins"/>
    <property type="match status" value="1"/>
</dbReference>
<keyword evidence="1" id="KW-0347">Helicase</keyword>
<feature type="binding site" evidence="1">
    <location>
        <position position="405"/>
    </location>
    <ligand>
        <name>ATP</name>
        <dbReference type="ChEBI" id="CHEBI:30616"/>
    </ligand>
</feature>
<dbReference type="Proteomes" id="UP000467105">
    <property type="component" value="Chromosome"/>
</dbReference>
<feature type="compositionally biased region" description="Low complexity" evidence="4">
    <location>
        <begin position="76"/>
        <end position="90"/>
    </location>
</feature>
<evidence type="ECO:0000256" key="3">
    <source>
        <dbReference type="PROSITE-ProRule" id="PRU01203"/>
    </source>
</evidence>
<comment type="caution">
    <text evidence="1">Lacks conserved residue(s) required for the propagation of feature annotation.</text>
</comment>
<dbReference type="Gene3D" id="2.40.50.140">
    <property type="entry name" value="Nucleic acid-binding proteins"/>
    <property type="match status" value="1"/>
</dbReference>
<feature type="compositionally biased region" description="Basic and acidic residues" evidence="4">
    <location>
        <begin position="123"/>
        <end position="132"/>
    </location>
</feature>
<dbReference type="InterPro" id="IPR011113">
    <property type="entry name" value="Rho_RNA-bd"/>
</dbReference>
<comment type="subunit">
    <text evidence="1">Homohexamer. The homohexamer assembles into an open ring structure.</text>
</comment>
<dbReference type="Pfam" id="PF07498">
    <property type="entry name" value="Rho_N"/>
    <property type="match status" value="1"/>
</dbReference>
<dbReference type="InterPro" id="IPR027417">
    <property type="entry name" value="P-loop_NTPase"/>
</dbReference>
<feature type="compositionally biased region" description="Low complexity" evidence="4">
    <location>
        <begin position="178"/>
        <end position="200"/>
    </location>
</feature>
<organism evidence="5 6">
    <name type="scientific">Mycobacterium parmense</name>
    <dbReference type="NCBI Taxonomy" id="185642"/>
    <lineage>
        <taxon>Bacteria</taxon>
        <taxon>Bacillati</taxon>
        <taxon>Actinomycetota</taxon>
        <taxon>Actinomycetes</taxon>
        <taxon>Mycobacteriales</taxon>
        <taxon>Mycobacteriaceae</taxon>
        <taxon>Mycobacterium</taxon>
        <taxon>Mycobacterium simiae complex</taxon>
    </lineage>
</organism>
<keyword evidence="1" id="KW-0806">Transcription termination</keyword>
<feature type="compositionally biased region" description="Low complexity" evidence="4">
    <location>
        <begin position="133"/>
        <end position="145"/>
    </location>
</feature>
<dbReference type="AlphaFoldDB" id="A0A7I7YMA8"/>
<evidence type="ECO:0000313" key="5">
    <source>
        <dbReference type="EMBL" id="BBZ42986.1"/>
    </source>
</evidence>
<feature type="compositionally biased region" description="Basic residues" evidence="4">
    <location>
        <begin position="210"/>
        <end position="223"/>
    </location>
</feature>
<keyword evidence="1 3" id="KW-0694">RNA-binding</keyword>
<dbReference type="Pfam" id="PF00006">
    <property type="entry name" value="ATP-synt_ab"/>
    <property type="match status" value="1"/>
</dbReference>
<dbReference type="HAMAP" id="MF_01884">
    <property type="entry name" value="Rho"/>
    <property type="match status" value="1"/>
</dbReference>
<dbReference type="FunFam" id="2.40.50.140:FF:000316">
    <property type="entry name" value="Transcription termination factor Rho"/>
    <property type="match status" value="1"/>
</dbReference>
<gene>
    <name evidence="1 5" type="primary">rho</name>
    <name evidence="5" type="ORF">MPRM_02670</name>
</gene>
<dbReference type="SUPFAM" id="SSF68912">
    <property type="entry name" value="Rho N-terminal domain-like"/>
    <property type="match status" value="1"/>
</dbReference>
<dbReference type="InterPro" id="IPR036361">
    <property type="entry name" value="SAP_dom_sf"/>
</dbReference>
<feature type="compositionally biased region" description="Low complexity" evidence="4">
    <location>
        <begin position="96"/>
        <end position="111"/>
    </location>
</feature>
<feature type="binding site" evidence="1">
    <location>
        <begin position="362"/>
        <end position="367"/>
    </location>
    <ligand>
        <name>ATP</name>
        <dbReference type="ChEBI" id="CHEBI:30616"/>
    </ligand>
</feature>
<keyword evidence="6" id="KW-1185">Reference proteome</keyword>
<accession>A0A7I7YMA8</accession>
<dbReference type="Pfam" id="PF07497">
    <property type="entry name" value="Rho_RNA_bind"/>
    <property type="match status" value="1"/>
</dbReference>
<feature type="compositionally biased region" description="Basic and acidic residues" evidence="4">
    <location>
        <begin position="146"/>
        <end position="175"/>
    </location>
</feature>
<dbReference type="PANTHER" id="PTHR46425">
    <property type="entry name" value="TRANSCRIPTION TERMINATION FACTOR RHO"/>
    <property type="match status" value="1"/>
</dbReference>
<dbReference type="NCBIfam" id="TIGR00767">
    <property type="entry name" value="rho"/>
    <property type="match status" value="1"/>
</dbReference>
<keyword evidence="1" id="KW-0804">Transcription</keyword>
<reference evidence="5 6" key="1">
    <citation type="journal article" date="2019" name="Emerg. Microbes Infect.">
        <title>Comprehensive subspecies identification of 175 nontuberculous mycobacteria species based on 7547 genomic profiles.</title>
        <authorList>
            <person name="Matsumoto Y."/>
            <person name="Kinjo T."/>
            <person name="Motooka D."/>
            <person name="Nabeya D."/>
            <person name="Jung N."/>
            <person name="Uechi K."/>
            <person name="Horii T."/>
            <person name="Iida T."/>
            <person name="Fujita J."/>
            <person name="Nakamura S."/>
        </authorList>
    </citation>
    <scope>NUCLEOTIDE SEQUENCE [LARGE SCALE GENOMIC DNA]</scope>
    <source>
        <strain evidence="5 6">JCM 14742</strain>
    </source>
</reference>
<keyword evidence="1" id="KW-0805">Transcription regulation</keyword>
<dbReference type="GO" id="GO:0006353">
    <property type="term" value="P:DNA-templated transcription termination"/>
    <property type="evidence" value="ECO:0007669"/>
    <property type="project" value="UniProtKB-UniRule"/>
</dbReference>
<proteinExistence type="inferred from homology"/>
<sequence>MTDTDLFTADESTDSAALSNAVTNDTPDAKREIPSGALSTMVLPELRALANRAGVKGTSGMRKNELIAAIKEIRGEANGTSANGGSAADSVKTDTADAADASDTAGAAAPAPHTEQNGSSTEAPRRERRGASREAGSAANGAEGEASSRRENHRESASGNRQEAKQDTKTDERGPDAGNDQSGDQQGSGQQSRGGSNQNQQDDDGEGRQGRRGRRFRDRRRRGERSGEGGNEAELRDDDVVQPVAGILDVLDNYAFVRTSGYLAGPHDVYVSMNMVRKNGLRRGDAVTGAVRVPRDGEQPNQRQKFNPLVRLDTVNGGSVEDAKKRPDFSKLTPLYPNQRLRLETTPDRLTTRVIDLIMPIGKGQRALIVSPPKAGKTTILQDIANAITKNNPECHLMVVLVDERPEEVTDMTRSVKGEVIASTFDRPPSDHTSVAELAIERAKRLVEQGKDVVVLLDSITRLGRAYNNASPASGRILSGGVDSTALYPPKRFLGAARNIEEGGSLTIIATAMVETGSTGDTVIFEEFKGTGNAELKLDRKISERRVFPAVDVNPSGTRKDELLLSPDEFAIVHKLRRVLSGLDSHQAIDLLMSQLRKTKNNYEFLVQVSKTTPGSMDND</sequence>
<dbReference type="InterPro" id="IPR012340">
    <property type="entry name" value="NA-bd_OB-fold"/>
</dbReference>
<dbReference type="SMART" id="SM00959">
    <property type="entry name" value="Rho_N"/>
    <property type="match status" value="1"/>
</dbReference>
<evidence type="ECO:0000256" key="2">
    <source>
        <dbReference type="NCBIfam" id="TIGR00767"/>
    </source>
</evidence>
<comment type="similarity">
    <text evidence="1 3">Belongs to the Rho family.</text>
</comment>
<dbReference type="PROSITE" id="PS51856">
    <property type="entry name" value="RHO_RNA_BD"/>
    <property type="match status" value="1"/>
</dbReference>
<keyword evidence="1" id="KW-0067">ATP-binding</keyword>
<dbReference type="SMART" id="SM00382">
    <property type="entry name" value="AAA"/>
    <property type="match status" value="1"/>
</dbReference>
<name>A0A7I7YMA8_9MYCO</name>
<dbReference type="GO" id="GO:0016787">
    <property type="term" value="F:hydrolase activity"/>
    <property type="evidence" value="ECO:0007669"/>
    <property type="project" value="UniProtKB-KW"/>
</dbReference>
<dbReference type="PANTHER" id="PTHR46425:SF1">
    <property type="entry name" value="TRANSCRIPTION TERMINATION FACTOR RHO"/>
    <property type="match status" value="1"/>
</dbReference>
<dbReference type="InterPro" id="IPR004665">
    <property type="entry name" value="Term_rho"/>
</dbReference>
<dbReference type="InterPro" id="IPR003593">
    <property type="entry name" value="AAA+_ATPase"/>
</dbReference>
<dbReference type="GO" id="GO:0008186">
    <property type="term" value="F:ATP-dependent activity, acting on RNA"/>
    <property type="evidence" value="ECO:0007669"/>
    <property type="project" value="UniProtKB-UniRule"/>
</dbReference>
<feature type="compositionally biased region" description="Polar residues" evidence="4">
    <location>
        <begin position="14"/>
        <end position="26"/>
    </location>
</feature>
<dbReference type="Gene3D" id="3.40.50.300">
    <property type="entry name" value="P-loop containing nucleotide triphosphate hydrolases"/>
    <property type="match status" value="1"/>
</dbReference>
<dbReference type="GO" id="GO:0004386">
    <property type="term" value="F:helicase activity"/>
    <property type="evidence" value="ECO:0007669"/>
    <property type="project" value="UniProtKB-UniRule"/>
</dbReference>
<dbReference type="SMART" id="SM00357">
    <property type="entry name" value="CSP"/>
    <property type="match status" value="1"/>
</dbReference>
<feature type="region of interest" description="Disordered" evidence="4">
    <location>
        <begin position="75"/>
        <end position="237"/>
    </location>
</feature>
<comment type="function">
    <text evidence="1">Facilitates transcription termination by a mechanism that involves Rho binding to the nascent RNA, activation of Rho's RNA-dependent ATPase activity, and release of the mRNA from the DNA template.</text>
</comment>
<feature type="binding site" evidence="1">
    <location>
        <begin position="374"/>
        <end position="379"/>
    </location>
    <ligand>
        <name>ATP</name>
        <dbReference type="ChEBI" id="CHEBI:30616"/>
    </ligand>
</feature>
<dbReference type="InterPro" id="IPR036269">
    <property type="entry name" value="Rho_N_sf"/>
</dbReference>
<keyword evidence="1" id="KW-0378">Hydrolase</keyword>
<dbReference type="GO" id="GO:0003723">
    <property type="term" value="F:RNA binding"/>
    <property type="evidence" value="ECO:0007669"/>
    <property type="project" value="UniProtKB-UniRule"/>
</dbReference>
<dbReference type="NCBIfam" id="NF006886">
    <property type="entry name" value="PRK09376.1"/>
    <property type="match status" value="1"/>
</dbReference>
<dbReference type="GO" id="GO:0005524">
    <property type="term" value="F:ATP binding"/>
    <property type="evidence" value="ECO:0007669"/>
    <property type="project" value="UniProtKB-UniRule"/>
</dbReference>
<dbReference type="SUPFAM" id="SSF52540">
    <property type="entry name" value="P-loop containing nucleoside triphosphate hydrolases"/>
    <property type="match status" value="1"/>
</dbReference>
<dbReference type="InterPro" id="IPR000194">
    <property type="entry name" value="ATPase_F1/V1/A1_a/bsu_nucl-bd"/>
</dbReference>
<dbReference type="EC" id="3.6.4.-" evidence="1 2"/>
<dbReference type="RefSeq" id="WP_085268972.1">
    <property type="nucleotide sequence ID" value="NZ_AP022614.1"/>
</dbReference>
<dbReference type="EMBL" id="AP022614">
    <property type="protein sequence ID" value="BBZ42986.1"/>
    <property type="molecule type" value="Genomic_DNA"/>
</dbReference>
<dbReference type="InterPro" id="IPR041703">
    <property type="entry name" value="Rho_factor_ATP-bd"/>
</dbReference>
<evidence type="ECO:0000256" key="4">
    <source>
        <dbReference type="SAM" id="MobiDB-lite"/>
    </source>
</evidence>
<keyword evidence="1" id="KW-0547">Nucleotide-binding</keyword>
<dbReference type="InterPro" id="IPR011129">
    <property type="entry name" value="CSD"/>
</dbReference>